<accession>A0A378N5Q7</accession>
<evidence type="ECO:0000313" key="1">
    <source>
        <dbReference type="EMBL" id="STY63764.1"/>
    </source>
</evidence>
<proteinExistence type="predicted"/>
<dbReference type="Proteomes" id="UP000254802">
    <property type="component" value="Unassembled WGS sequence"/>
</dbReference>
<evidence type="ECO:0000313" key="2">
    <source>
        <dbReference type="Proteomes" id="UP000254802"/>
    </source>
</evidence>
<name>A0A378N5Q7_MANHA</name>
<dbReference type="EMBL" id="UGPN01000002">
    <property type="protein sequence ID" value="STY63764.1"/>
    <property type="molecule type" value="Genomic_DNA"/>
</dbReference>
<protein>
    <submittedName>
        <fullName evidence="1">Metal-binding protein</fullName>
    </submittedName>
</protein>
<gene>
    <name evidence="1" type="primary">ybgI</name>
    <name evidence="1" type="ORF">NCTC10638_02934</name>
</gene>
<organism evidence="1 2">
    <name type="scientific">Mannheimia haemolytica</name>
    <name type="common">Pasteurella haemolytica</name>
    <dbReference type="NCBI Taxonomy" id="75985"/>
    <lineage>
        <taxon>Bacteria</taxon>
        <taxon>Pseudomonadati</taxon>
        <taxon>Pseudomonadota</taxon>
        <taxon>Gammaproteobacteria</taxon>
        <taxon>Pasteurellales</taxon>
        <taxon>Pasteurellaceae</taxon>
        <taxon>Mannheimia</taxon>
    </lineage>
</organism>
<dbReference type="SUPFAM" id="SSF102705">
    <property type="entry name" value="NIF3 (NGG1p interacting factor 3)-like"/>
    <property type="match status" value="1"/>
</dbReference>
<sequence length="43" mass="4803">MTITNTELEQILNTKLNSSAINDYAPNGLQVEGKREIKKIITV</sequence>
<dbReference type="InterPro" id="IPR036069">
    <property type="entry name" value="DUF34/NIF3_sf"/>
</dbReference>
<reference evidence="1 2" key="1">
    <citation type="submission" date="2018-06" db="EMBL/GenBank/DDBJ databases">
        <authorList>
            <consortium name="Pathogen Informatics"/>
            <person name="Doyle S."/>
        </authorList>
    </citation>
    <scope>NUCLEOTIDE SEQUENCE [LARGE SCALE GENOMIC DNA]</scope>
    <source>
        <strain evidence="1 2">NCTC10638</strain>
    </source>
</reference>
<dbReference type="AlphaFoldDB" id="A0A378N5Q7"/>
<dbReference type="Gene3D" id="3.40.1390.30">
    <property type="entry name" value="NIF3 (NGG1p interacting factor 3)-like"/>
    <property type="match status" value="1"/>
</dbReference>